<dbReference type="Proteomes" id="UP000596977">
    <property type="component" value="Unassembled WGS sequence"/>
</dbReference>
<keyword evidence="1" id="KW-0812">Transmembrane</keyword>
<comment type="caution">
    <text evidence="2">The sequence shown here is derived from an EMBL/GenBank/DDBJ whole genome shotgun (WGS) entry which is preliminary data.</text>
</comment>
<reference evidence="2 3" key="1">
    <citation type="journal article" date="2014" name="Int. J. Syst. Evol. Microbiol.">
        <title>Complete genome sequence of Corynebacterium casei LMG S-19264T (=DSM 44701T), isolated from a smear-ripened cheese.</title>
        <authorList>
            <consortium name="US DOE Joint Genome Institute (JGI-PGF)"/>
            <person name="Walter F."/>
            <person name="Albersmeier A."/>
            <person name="Kalinowski J."/>
            <person name="Ruckert C."/>
        </authorList>
    </citation>
    <scope>NUCLEOTIDE SEQUENCE [LARGE SCALE GENOMIC DNA]</scope>
    <source>
        <strain evidence="2 3">CGMCC 1.15896</strain>
    </source>
</reference>
<dbReference type="AlphaFoldDB" id="A0A916VX93"/>
<evidence type="ECO:0000256" key="1">
    <source>
        <dbReference type="SAM" id="Phobius"/>
    </source>
</evidence>
<accession>A0A916VX93</accession>
<feature type="transmembrane region" description="Helical" evidence="1">
    <location>
        <begin position="31"/>
        <end position="51"/>
    </location>
</feature>
<dbReference type="RefSeq" id="WP_164735110.1">
    <property type="nucleotide sequence ID" value="NZ_BMKB01000003.1"/>
</dbReference>
<dbReference type="EMBL" id="BMKB01000003">
    <property type="protein sequence ID" value="GGA50235.1"/>
    <property type="molecule type" value="Genomic_DNA"/>
</dbReference>
<evidence type="ECO:0000313" key="3">
    <source>
        <dbReference type="Proteomes" id="UP000596977"/>
    </source>
</evidence>
<evidence type="ECO:0008006" key="4">
    <source>
        <dbReference type="Google" id="ProtNLM"/>
    </source>
</evidence>
<keyword evidence="3" id="KW-1185">Reference proteome</keyword>
<sequence>MADPKQDEPEPYSIDKARQGEIILRHKWSRIIFIAGLVLFVLAGLLVPFLGGR</sequence>
<keyword evidence="1" id="KW-0472">Membrane</keyword>
<organism evidence="2 3">
    <name type="scientific">Pelagibacterium lentulum</name>
    <dbReference type="NCBI Taxonomy" id="2029865"/>
    <lineage>
        <taxon>Bacteria</taxon>
        <taxon>Pseudomonadati</taxon>
        <taxon>Pseudomonadota</taxon>
        <taxon>Alphaproteobacteria</taxon>
        <taxon>Hyphomicrobiales</taxon>
        <taxon>Devosiaceae</taxon>
        <taxon>Pelagibacterium</taxon>
    </lineage>
</organism>
<gene>
    <name evidence="2" type="ORF">GCM10011499_20180</name>
</gene>
<evidence type="ECO:0000313" key="2">
    <source>
        <dbReference type="EMBL" id="GGA50235.1"/>
    </source>
</evidence>
<proteinExistence type="predicted"/>
<keyword evidence="1" id="KW-1133">Transmembrane helix</keyword>
<protein>
    <recommendedName>
        <fullName evidence="4">Peptide ABC transporter permease</fullName>
    </recommendedName>
</protein>
<name>A0A916VX93_9HYPH</name>